<evidence type="ECO:0000313" key="4">
    <source>
        <dbReference type="Proteomes" id="UP001201812"/>
    </source>
</evidence>
<gene>
    <name evidence="3" type="ORF">DdX_15103</name>
</gene>
<comment type="caution">
    <text evidence="3">The sequence shown here is derived from an EMBL/GenBank/DDBJ whole genome shotgun (WGS) entry which is preliminary data.</text>
</comment>
<dbReference type="Gene3D" id="1.20.1070.10">
    <property type="entry name" value="Rhodopsin 7-helix transmembrane proteins"/>
    <property type="match status" value="1"/>
</dbReference>
<feature type="transmembrane region" description="Helical" evidence="2">
    <location>
        <begin position="211"/>
        <end position="229"/>
    </location>
</feature>
<organism evidence="3 4">
    <name type="scientific">Ditylenchus destructor</name>
    <dbReference type="NCBI Taxonomy" id="166010"/>
    <lineage>
        <taxon>Eukaryota</taxon>
        <taxon>Metazoa</taxon>
        <taxon>Ecdysozoa</taxon>
        <taxon>Nematoda</taxon>
        <taxon>Chromadorea</taxon>
        <taxon>Rhabditida</taxon>
        <taxon>Tylenchina</taxon>
        <taxon>Tylenchomorpha</taxon>
        <taxon>Sphaerularioidea</taxon>
        <taxon>Anguinidae</taxon>
        <taxon>Anguininae</taxon>
        <taxon>Ditylenchus</taxon>
    </lineage>
</organism>
<dbReference type="EMBL" id="JAKKPZ010000088">
    <property type="protein sequence ID" value="KAI1703044.1"/>
    <property type="molecule type" value="Genomic_DNA"/>
</dbReference>
<feature type="transmembrane region" description="Helical" evidence="2">
    <location>
        <begin position="250"/>
        <end position="271"/>
    </location>
</feature>
<proteinExistence type="predicted"/>
<reference evidence="3" key="1">
    <citation type="submission" date="2022-01" db="EMBL/GenBank/DDBJ databases">
        <title>Genome Sequence Resource for Two Populations of Ditylenchus destructor, the Migratory Endoparasitic Phytonematode.</title>
        <authorList>
            <person name="Zhang H."/>
            <person name="Lin R."/>
            <person name="Xie B."/>
        </authorList>
    </citation>
    <scope>NUCLEOTIDE SEQUENCE</scope>
    <source>
        <strain evidence="3">BazhouSP</strain>
    </source>
</reference>
<keyword evidence="2" id="KW-0812">Transmembrane</keyword>
<evidence type="ECO:0000256" key="2">
    <source>
        <dbReference type="SAM" id="Phobius"/>
    </source>
</evidence>
<keyword evidence="2" id="KW-1133">Transmembrane helix</keyword>
<dbReference type="Pfam" id="PF10321">
    <property type="entry name" value="7TM_GPCR_Srt"/>
    <property type="match status" value="1"/>
</dbReference>
<dbReference type="PANTHER" id="PTHR23021">
    <property type="entry name" value="SERPENTINE RECEPTOR, CLASS T"/>
    <property type="match status" value="1"/>
</dbReference>
<feature type="transmembrane region" description="Helical" evidence="2">
    <location>
        <begin position="155"/>
        <end position="182"/>
    </location>
</feature>
<feature type="transmembrane region" description="Helical" evidence="2">
    <location>
        <begin position="40"/>
        <end position="63"/>
    </location>
</feature>
<name>A0AAD4MS07_9BILA</name>
<sequence>MAEYGAVQILFHMEDYHRVYDKCTMYNVEDIPLEMRRHPILGTVYIIMFIVYETSHLLCLPAIWKRMKESSCYKIMFYMSILDITALPVIALGSGIFMYTGLVFCSNPTLLYAAALPVPIWWYSETVAAVLLAFNRCIDLISRHWGEKLFSGKKTWIWMLIPTLYGIQHLIFAKTVIFSGVIGCWHLNPHVGYLEDTDNTFDSQELAHHDLMILFLLIALYSTFCARILREMKKSMNDDWKKNVKEKKGLFIQVLLISINHLGTAVMYTLLVYVPSISTPRMAAVAQLVWISAHGMPGVVYLTMNSSMRKDVKKMLGIGEHKVSAAAHTSEKGKQSQAKTTQHVPSSPGAVGSA</sequence>
<dbReference type="AlphaFoldDB" id="A0AAD4MS07"/>
<evidence type="ECO:0000256" key="1">
    <source>
        <dbReference type="SAM" id="MobiDB-lite"/>
    </source>
</evidence>
<dbReference type="PANTHER" id="PTHR23021:SF11">
    <property type="entry name" value="SERPENTINE RECEPTOR, CLASS T"/>
    <property type="match status" value="1"/>
</dbReference>
<feature type="transmembrane region" description="Helical" evidence="2">
    <location>
        <begin position="283"/>
        <end position="304"/>
    </location>
</feature>
<feature type="transmembrane region" description="Helical" evidence="2">
    <location>
        <begin position="111"/>
        <end position="134"/>
    </location>
</feature>
<keyword evidence="2" id="KW-0472">Membrane</keyword>
<feature type="compositionally biased region" description="Polar residues" evidence="1">
    <location>
        <begin position="335"/>
        <end position="345"/>
    </location>
</feature>
<evidence type="ECO:0000313" key="3">
    <source>
        <dbReference type="EMBL" id="KAI1703044.1"/>
    </source>
</evidence>
<keyword evidence="4" id="KW-1185">Reference proteome</keyword>
<dbReference type="InterPro" id="IPR019425">
    <property type="entry name" value="7TM_GPCR_serpentine_rcpt_Srt"/>
</dbReference>
<dbReference type="SUPFAM" id="SSF81321">
    <property type="entry name" value="Family A G protein-coupled receptor-like"/>
    <property type="match status" value="1"/>
</dbReference>
<feature type="transmembrane region" description="Helical" evidence="2">
    <location>
        <begin position="75"/>
        <end position="99"/>
    </location>
</feature>
<accession>A0AAD4MS07</accession>
<dbReference type="Proteomes" id="UP001201812">
    <property type="component" value="Unassembled WGS sequence"/>
</dbReference>
<feature type="region of interest" description="Disordered" evidence="1">
    <location>
        <begin position="326"/>
        <end position="354"/>
    </location>
</feature>
<protein>
    <submittedName>
        <fullName evidence="3">Serpentine type 7TM GPCR chemoreceptor srt domain-containing protein</fullName>
    </submittedName>
</protein>